<evidence type="ECO:0000256" key="1">
    <source>
        <dbReference type="ARBA" id="ARBA00004141"/>
    </source>
</evidence>
<gene>
    <name evidence="7" type="ORF">SAMN06265795_11952</name>
</gene>
<feature type="transmembrane region" description="Helical" evidence="5">
    <location>
        <begin position="281"/>
        <end position="300"/>
    </location>
</feature>
<dbReference type="InterPro" id="IPR050638">
    <property type="entry name" value="AA-Vitamin_Transporters"/>
</dbReference>
<feature type="transmembrane region" description="Helical" evidence="5">
    <location>
        <begin position="14"/>
        <end position="35"/>
    </location>
</feature>
<feature type="transmembrane region" description="Helical" evidence="5">
    <location>
        <begin position="94"/>
        <end position="116"/>
    </location>
</feature>
<organism evidence="7 8">
    <name type="scientific">Noviherbaspirillum humi</name>
    <dbReference type="NCBI Taxonomy" id="1688639"/>
    <lineage>
        <taxon>Bacteria</taxon>
        <taxon>Pseudomonadati</taxon>
        <taxon>Pseudomonadota</taxon>
        <taxon>Betaproteobacteria</taxon>
        <taxon>Burkholderiales</taxon>
        <taxon>Oxalobacteraceae</taxon>
        <taxon>Noviherbaspirillum</taxon>
    </lineage>
</organism>
<keyword evidence="4 5" id="KW-0472">Membrane</keyword>
<dbReference type="PANTHER" id="PTHR32322">
    <property type="entry name" value="INNER MEMBRANE TRANSPORTER"/>
    <property type="match status" value="1"/>
</dbReference>
<evidence type="ECO:0000256" key="4">
    <source>
        <dbReference type="ARBA" id="ARBA00023136"/>
    </source>
</evidence>
<feature type="domain" description="EamA" evidence="6">
    <location>
        <begin position="16"/>
        <end position="135"/>
    </location>
</feature>
<feature type="transmembrane region" description="Helical" evidence="5">
    <location>
        <begin position="187"/>
        <end position="209"/>
    </location>
</feature>
<dbReference type="PANTHER" id="PTHR32322:SF9">
    <property type="entry name" value="AMINO-ACID METABOLITE EFFLUX PUMP-RELATED"/>
    <property type="match status" value="1"/>
</dbReference>
<dbReference type="EMBL" id="FZOT01000019">
    <property type="protein sequence ID" value="SNT25364.1"/>
    <property type="molecule type" value="Genomic_DNA"/>
</dbReference>
<evidence type="ECO:0000256" key="5">
    <source>
        <dbReference type="SAM" id="Phobius"/>
    </source>
</evidence>
<feature type="transmembrane region" description="Helical" evidence="5">
    <location>
        <begin position="221"/>
        <end position="244"/>
    </location>
</feature>
<dbReference type="RefSeq" id="WP_089401248.1">
    <property type="nucleotide sequence ID" value="NZ_FZOT01000019.1"/>
</dbReference>
<sequence>MRAPSPAPFGLRDYGAAIGIVLIWGLNFVAMKLALRDFTPMQLGAARYVFAFLPLALLVRPPRMPPKWLALYGLCQGVGQFGLLFLALQVGMTAALASVLVQTQVFFTALLGFLFLREHVGRPLQLGLVLAAVGLGCFAANYLAPGAGATQATTPLGFLLSLGAAAMWAVSNIVVRKAQRATPEFNVLGFMVWTSMVPVLPFMLLSWVFDAPQARWRWLHAAPSSWAAVAALGWVATILAYTLWTGLLKRHAASRVAPFSLGVPLVGLAAGTLLLGETVSGWQWAGIVLLAGALGIVLLGPRWQGSFKTRIGSAERELEQGKETL</sequence>
<evidence type="ECO:0000259" key="6">
    <source>
        <dbReference type="Pfam" id="PF00892"/>
    </source>
</evidence>
<keyword evidence="2 5" id="KW-0812">Transmembrane</keyword>
<dbReference type="Proteomes" id="UP000198284">
    <property type="component" value="Unassembled WGS sequence"/>
</dbReference>
<protein>
    <submittedName>
        <fullName evidence="7">O-acetylserine/cysteine efflux transporter</fullName>
    </submittedName>
</protein>
<evidence type="ECO:0000256" key="2">
    <source>
        <dbReference type="ARBA" id="ARBA00022692"/>
    </source>
</evidence>
<evidence type="ECO:0000313" key="8">
    <source>
        <dbReference type="Proteomes" id="UP000198284"/>
    </source>
</evidence>
<dbReference type="AlphaFoldDB" id="A0A239L759"/>
<feature type="transmembrane region" description="Helical" evidence="5">
    <location>
        <begin position="68"/>
        <end position="88"/>
    </location>
</feature>
<feature type="transmembrane region" description="Helical" evidence="5">
    <location>
        <begin position="156"/>
        <end position="175"/>
    </location>
</feature>
<feature type="domain" description="EamA" evidence="6">
    <location>
        <begin position="156"/>
        <end position="297"/>
    </location>
</feature>
<evidence type="ECO:0000313" key="7">
    <source>
        <dbReference type="EMBL" id="SNT25364.1"/>
    </source>
</evidence>
<reference evidence="7 8" key="1">
    <citation type="submission" date="2017-06" db="EMBL/GenBank/DDBJ databases">
        <authorList>
            <person name="Kim H.J."/>
            <person name="Triplett B.A."/>
        </authorList>
    </citation>
    <scope>NUCLEOTIDE SEQUENCE [LARGE SCALE GENOMIC DNA]</scope>
    <source>
        <strain evidence="7 8">U15</strain>
    </source>
</reference>
<evidence type="ECO:0000256" key="3">
    <source>
        <dbReference type="ARBA" id="ARBA00022989"/>
    </source>
</evidence>
<name>A0A239L759_9BURK</name>
<comment type="subcellular location">
    <subcellularLocation>
        <location evidence="1">Membrane</location>
        <topology evidence="1">Multi-pass membrane protein</topology>
    </subcellularLocation>
</comment>
<dbReference type="OrthoDB" id="7158585at2"/>
<dbReference type="Pfam" id="PF00892">
    <property type="entry name" value="EamA"/>
    <property type="match status" value="2"/>
</dbReference>
<feature type="transmembrane region" description="Helical" evidence="5">
    <location>
        <begin position="256"/>
        <end position="275"/>
    </location>
</feature>
<dbReference type="InterPro" id="IPR037185">
    <property type="entry name" value="EmrE-like"/>
</dbReference>
<accession>A0A239L759</accession>
<keyword evidence="8" id="KW-1185">Reference proteome</keyword>
<dbReference type="SUPFAM" id="SSF103481">
    <property type="entry name" value="Multidrug resistance efflux transporter EmrE"/>
    <property type="match status" value="2"/>
</dbReference>
<dbReference type="InterPro" id="IPR000620">
    <property type="entry name" value="EamA_dom"/>
</dbReference>
<keyword evidence="3 5" id="KW-1133">Transmembrane helix</keyword>
<dbReference type="GO" id="GO:0016020">
    <property type="term" value="C:membrane"/>
    <property type="evidence" value="ECO:0007669"/>
    <property type="project" value="UniProtKB-SubCell"/>
</dbReference>
<proteinExistence type="predicted"/>
<feature type="transmembrane region" description="Helical" evidence="5">
    <location>
        <begin position="123"/>
        <end position="144"/>
    </location>
</feature>